<evidence type="ECO:0000313" key="7">
    <source>
        <dbReference type="Proteomes" id="UP001501433"/>
    </source>
</evidence>
<dbReference type="PANTHER" id="PTHR38439:SF2">
    <property type="entry name" value="OUTER MEMBRANE PROTEIN H.8"/>
    <property type="match status" value="1"/>
</dbReference>
<dbReference type="Pfam" id="PF00127">
    <property type="entry name" value="Copper-bind"/>
    <property type="match status" value="1"/>
</dbReference>
<dbReference type="InterPro" id="IPR050845">
    <property type="entry name" value="Cu-binding_ET"/>
</dbReference>
<evidence type="ECO:0000256" key="1">
    <source>
        <dbReference type="ARBA" id="ARBA00022448"/>
    </source>
</evidence>
<dbReference type="InterPro" id="IPR008972">
    <property type="entry name" value="Cupredoxin"/>
</dbReference>
<keyword evidence="1" id="KW-0813">Transport</keyword>
<reference evidence="7" key="1">
    <citation type="journal article" date="2019" name="Int. J. Syst. Evol. Microbiol.">
        <title>The Global Catalogue of Microorganisms (GCM) 10K type strain sequencing project: providing services to taxonomists for standard genome sequencing and annotation.</title>
        <authorList>
            <consortium name="The Broad Institute Genomics Platform"/>
            <consortium name="The Broad Institute Genome Sequencing Center for Infectious Disease"/>
            <person name="Wu L."/>
            <person name="Ma J."/>
        </authorList>
    </citation>
    <scope>NUCLEOTIDE SEQUENCE [LARGE SCALE GENOMIC DNA]</scope>
    <source>
        <strain evidence="7">JCM 18325</strain>
    </source>
</reference>
<dbReference type="PANTHER" id="PTHR38439">
    <property type="entry name" value="AURACYANIN-B"/>
    <property type="match status" value="1"/>
</dbReference>
<keyword evidence="7" id="KW-1185">Reference proteome</keyword>
<dbReference type="InterPro" id="IPR028871">
    <property type="entry name" value="BlueCu_1_BS"/>
</dbReference>
<dbReference type="Gene3D" id="2.60.40.420">
    <property type="entry name" value="Cupredoxins - blue copper proteins"/>
    <property type="match status" value="1"/>
</dbReference>
<protein>
    <recommendedName>
        <fullName evidence="5">Blue (type 1) copper domain-containing protein</fullName>
    </recommendedName>
</protein>
<keyword evidence="4" id="KW-0186">Copper</keyword>
<sequence>MKIIRTQLLYLLLATLIFNCGGKKEEKKEGFTYEKSNEPEKADVDEDVNVANIVITGNDLMQFNIKEIKVKAGQNVKLTLRHIGKLDVNVMGHNVVILKQGVNLTEFAAKAAVERDNKYIPKATQDVIAHTDLIGGGQVTSIEFDAPEPGVYDFLCSFPGHSGLMKGKFIVE</sequence>
<comment type="caution">
    <text evidence="6">The sequence shown here is derived from an EMBL/GenBank/DDBJ whole genome shotgun (WGS) entry which is preliminary data.</text>
</comment>
<proteinExistence type="predicted"/>
<dbReference type="CDD" id="cd13922">
    <property type="entry name" value="Azurin"/>
    <property type="match status" value="1"/>
</dbReference>
<gene>
    <name evidence="6" type="ORF">GCM10023330_01110</name>
</gene>
<evidence type="ECO:0000259" key="5">
    <source>
        <dbReference type="Pfam" id="PF00127"/>
    </source>
</evidence>
<dbReference type="PROSITE" id="PS00196">
    <property type="entry name" value="COPPER_BLUE"/>
    <property type="match status" value="1"/>
</dbReference>
<name>A0ABP9BSN4_9FLAO</name>
<dbReference type="NCBIfam" id="TIGR02695">
    <property type="entry name" value="azurin"/>
    <property type="match status" value="1"/>
</dbReference>
<accession>A0ABP9BSN4</accession>
<organism evidence="6 7">
    <name type="scientific">Litoribaculum gwangyangense</name>
    <dbReference type="NCBI Taxonomy" id="1130722"/>
    <lineage>
        <taxon>Bacteria</taxon>
        <taxon>Pseudomonadati</taxon>
        <taxon>Bacteroidota</taxon>
        <taxon>Flavobacteriia</taxon>
        <taxon>Flavobacteriales</taxon>
        <taxon>Flavobacteriaceae</taxon>
        <taxon>Litoribaculum</taxon>
    </lineage>
</organism>
<evidence type="ECO:0000256" key="2">
    <source>
        <dbReference type="ARBA" id="ARBA00022723"/>
    </source>
</evidence>
<keyword evidence="3" id="KW-0249">Electron transport</keyword>
<dbReference type="EMBL" id="BAABJW010000001">
    <property type="protein sequence ID" value="GAA4799559.1"/>
    <property type="molecule type" value="Genomic_DNA"/>
</dbReference>
<dbReference type="InterPro" id="IPR014068">
    <property type="entry name" value="Azurin"/>
</dbReference>
<evidence type="ECO:0000313" key="6">
    <source>
        <dbReference type="EMBL" id="GAA4799559.1"/>
    </source>
</evidence>
<keyword evidence="2" id="KW-0479">Metal-binding</keyword>
<evidence type="ECO:0000256" key="4">
    <source>
        <dbReference type="ARBA" id="ARBA00023008"/>
    </source>
</evidence>
<evidence type="ECO:0000256" key="3">
    <source>
        <dbReference type="ARBA" id="ARBA00022982"/>
    </source>
</evidence>
<dbReference type="InterPro" id="IPR000923">
    <property type="entry name" value="BlueCu_1"/>
</dbReference>
<dbReference type="Proteomes" id="UP001501433">
    <property type="component" value="Unassembled WGS sequence"/>
</dbReference>
<dbReference type="SUPFAM" id="SSF49503">
    <property type="entry name" value="Cupredoxins"/>
    <property type="match status" value="1"/>
</dbReference>
<dbReference type="RefSeq" id="WP_345274989.1">
    <property type="nucleotide sequence ID" value="NZ_BAABJW010000001.1"/>
</dbReference>
<feature type="domain" description="Blue (type 1) copper" evidence="5">
    <location>
        <begin position="54"/>
        <end position="172"/>
    </location>
</feature>